<dbReference type="SUPFAM" id="SSF51735">
    <property type="entry name" value="NAD(P)-binding Rossmann-fold domains"/>
    <property type="match status" value="1"/>
</dbReference>
<dbReference type="PANTHER" id="PTHR11606">
    <property type="entry name" value="GLUTAMATE DEHYDROGENASE"/>
    <property type="match status" value="1"/>
</dbReference>
<dbReference type="EMBL" id="AEYE02000038">
    <property type="protein sequence ID" value="EPE93817.1"/>
    <property type="molecule type" value="Genomic_DNA"/>
</dbReference>
<dbReference type="Gene3D" id="3.40.50.720">
    <property type="entry name" value="NAD(P)-binding Rossmann-like Domain"/>
    <property type="match status" value="1"/>
</dbReference>
<keyword evidence="4" id="KW-1185">Reference proteome</keyword>
<reference evidence="3 4" key="1">
    <citation type="journal article" date="2012" name="J. Bacteriol.">
        <title>Genome sequence of Rhizobium grahamii CCGE502, a broad-host-range symbiont with low nodulation competitiveness in Phaseolus vulgaris.</title>
        <authorList>
            <person name="Althabegoiti M.J."/>
            <person name="Lozano L."/>
            <person name="Torres-Tejerizo G."/>
            <person name="Ormeno-Orrillo E."/>
            <person name="Rogel M.A."/>
            <person name="Gonzalez V."/>
            <person name="Martinez-Romero E."/>
        </authorList>
    </citation>
    <scope>NUCLEOTIDE SEQUENCE [LARGE SCALE GENOMIC DNA]</scope>
    <source>
        <strain evidence="3 4">CCGE 502</strain>
        <plasmid evidence="3">pRg502a</plasmid>
    </source>
</reference>
<dbReference type="SMART" id="SM00839">
    <property type="entry name" value="ELFV_dehydrog"/>
    <property type="match status" value="1"/>
</dbReference>
<accession>S3H3T7</accession>
<name>S3H3T7_9HYPH</name>
<evidence type="ECO:0000259" key="2">
    <source>
        <dbReference type="SMART" id="SM00839"/>
    </source>
</evidence>
<dbReference type="InterPro" id="IPR036291">
    <property type="entry name" value="NAD(P)-bd_dom_sf"/>
</dbReference>
<evidence type="ECO:0000256" key="1">
    <source>
        <dbReference type="ARBA" id="ARBA00023002"/>
    </source>
</evidence>
<sequence>MPSVEVATETFWLVPTEFMVPAALEGQLLSERAKRLETKIVVDGPNGPTTPAADDILNDRGILAVPDVLANAGGMTVSYFEWVQDFSSFFWTEEEINA</sequence>
<feature type="domain" description="Glutamate/phenylalanine/leucine/valine/L-tryptophan dehydrogenase C-terminal" evidence="2">
    <location>
        <begin position="3"/>
        <end position="98"/>
    </location>
</feature>
<keyword evidence="1" id="KW-0560">Oxidoreductase</keyword>
<organism evidence="3 4">
    <name type="scientific">Rhizobium grahamii CCGE 502</name>
    <dbReference type="NCBI Taxonomy" id="990285"/>
    <lineage>
        <taxon>Bacteria</taxon>
        <taxon>Pseudomonadati</taxon>
        <taxon>Pseudomonadota</taxon>
        <taxon>Alphaproteobacteria</taxon>
        <taxon>Hyphomicrobiales</taxon>
        <taxon>Rhizobiaceae</taxon>
        <taxon>Rhizobium/Agrobacterium group</taxon>
        <taxon>Rhizobium</taxon>
    </lineage>
</organism>
<comment type="caution">
    <text evidence="3">The sequence shown here is derived from an EMBL/GenBank/DDBJ whole genome shotgun (WGS) entry which is preliminary data.</text>
</comment>
<protein>
    <submittedName>
        <fullName evidence="3">Glu/Leu/Phe/Val dehydrogenase</fullName>
    </submittedName>
</protein>
<dbReference type="GO" id="GO:0006538">
    <property type="term" value="P:L-glutamate catabolic process"/>
    <property type="evidence" value="ECO:0007669"/>
    <property type="project" value="TreeGrafter"/>
</dbReference>
<evidence type="ECO:0000313" key="4">
    <source>
        <dbReference type="Proteomes" id="UP000014411"/>
    </source>
</evidence>
<keyword evidence="3" id="KW-0614">Plasmid</keyword>
<proteinExistence type="predicted"/>
<dbReference type="Pfam" id="PF00208">
    <property type="entry name" value="ELFV_dehydrog"/>
    <property type="match status" value="1"/>
</dbReference>
<dbReference type="PANTHER" id="PTHR11606:SF13">
    <property type="entry name" value="GLUTAMATE DEHYDROGENASE 1, MITOCHONDRIAL"/>
    <property type="match status" value="1"/>
</dbReference>
<dbReference type="InterPro" id="IPR006096">
    <property type="entry name" value="Glu/Leu/Phe/Val/Trp_DH_C"/>
</dbReference>
<dbReference type="GO" id="GO:0004352">
    <property type="term" value="F:glutamate dehydrogenase (NAD+) activity"/>
    <property type="evidence" value="ECO:0007669"/>
    <property type="project" value="TreeGrafter"/>
</dbReference>
<dbReference type="Proteomes" id="UP000014411">
    <property type="component" value="Unassembled WGS sequence"/>
</dbReference>
<evidence type="ECO:0000313" key="3">
    <source>
        <dbReference type="EMBL" id="EPE93817.1"/>
    </source>
</evidence>
<geneLocation type="plasmid" evidence="3">
    <name>pRg502a</name>
</geneLocation>
<dbReference type="AlphaFoldDB" id="S3H3T7"/>
<dbReference type="HOGENOM" id="CLU_2331722_0_0_5"/>
<gene>
    <name evidence="3" type="ORF">RGCCGE502_33501</name>
</gene>